<organism evidence="4 5">
    <name type="scientific">Pseudoduganella ginsengisoli</name>
    <dbReference type="NCBI Taxonomy" id="1462440"/>
    <lineage>
        <taxon>Bacteria</taxon>
        <taxon>Pseudomonadati</taxon>
        <taxon>Pseudomonadota</taxon>
        <taxon>Betaproteobacteria</taxon>
        <taxon>Burkholderiales</taxon>
        <taxon>Oxalobacteraceae</taxon>
        <taxon>Telluria group</taxon>
        <taxon>Pseudoduganella</taxon>
    </lineage>
</organism>
<dbReference type="EMBL" id="WNLA01000006">
    <property type="protein sequence ID" value="MTW02806.1"/>
    <property type="molecule type" value="Genomic_DNA"/>
</dbReference>
<dbReference type="PANTHER" id="PTHR43877:SF2">
    <property type="entry name" value="AMINOALKYLPHOSPHONATE N-ACETYLTRANSFERASE-RELATED"/>
    <property type="match status" value="1"/>
</dbReference>
<dbReference type="GO" id="GO:0016747">
    <property type="term" value="F:acyltransferase activity, transferring groups other than amino-acyl groups"/>
    <property type="evidence" value="ECO:0007669"/>
    <property type="project" value="InterPro"/>
</dbReference>
<evidence type="ECO:0000256" key="1">
    <source>
        <dbReference type="ARBA" id="ARBA00022679"/>
    </source>
</evidence>
<protein>
    <submittedName>
        <fullName evidence="4">GNAT family N-acetyltransferase</fullName>
    </submittedName>
</protein>
<keyword evidence="2" id="KW-0012">Acyltransferase</keyword>
<dbReference type="RefSeq" id="WP_155439192.1">
    <property type="nucleotide sequence ID" value="NZ_WNLA01000006.1"/>
</dbReference>
<dbReference type="SUPFAM" id="SSF55729">
    <property type="entry name" value="Acyl-CoA N-acyltransferases (Nat)"/>
    <property type="match status" value="1"/>
</dbReference>
<keyword evidence="1 4" id="KW-0808">Transferase</keyword>
<gene>
    <name evidence="4" type="ORF">GM668_12010</name>
</gene>
<dbReference type="InterPro" id="IPR000182">
    <property type="entry name" value="GNAT_dom"/>
</dbReference>
<evidence type="ECO:0000313" key="4">
    <source>
        <dbReference type="EMBL" id="MTW02806.1"/>
    </source>
</evidence>
<dbReference type="PANTHER" id="PTHR43877">
    <property type="entry name" value="AMINOALKYLPHOSPHONATE N-ACETYLTRANSFERASE-RELATED-RELATED"/>
    <property type="match status" value="1"/>
</dbReference>
<feature type="domain" description="N-acetyltransferase" evidence="3">
    <location>
        <begin position="4"/>
        <end position="153"/>
    </location>
</feature>
<dbReference type="InterPro" id="IPR016181">
    <property type="entry name" value="Acyl_CoA_acyltransferase"/>
</dbReference>
<dbReference type="OrthoDB" id="9803233at2"/>
<dbReference type="PROSITE" id="PS51186">
    <property type="entry name" value="GNAT"/>
    <property type="match status" value="1"/>
</dbReference>
<evidence type="ECO:0000313" key="5">
    <source>
        <dbReference type="Proteomes" id="UP000484015"/>
    </source>
</evidence>
<dbReference type="Gene3D" id="3.40.630.30">
    <property type="match status" value="1"/>
</dbReference>
<keyword evidence="5" id="KW-1185">Reference proteome</keyword>
<dbReference type="CDD" id="cd04301">
    <property type="entry name" value="NAT_SF"/>
    <property type="match status" value="1"/>
</dbReference>
<name>A0A6L6PZY6_9BURK</name>
<dbReference type="InterPro" id="IPR050832">
    <property type="entry name" value="Bact_Acetyltransf"/>
</dbReference>
<comment type="caution">
    <text evidence="4">The sequence shown here is derived from an EMBL/GenBank/DDBJ whole genome shotgun (WGS) entry which is preliminary data.</text>
</comment>
<reference evidence="4 5" key="1">
    <citation type="submission" date="2019-11" db="EMBL/GenBank/DDBJ databases">
        <title>Type strains purchased from KCTC, JCM and DSMZ.</title>
        <authorList>
            <person name="Lu H."/>
        </authorList>
    </citation>
    <scope>NUCLEOTIDE SEQUENCE [LARGE SCALE GENOMIC DNA]</scope>
    <source>
        <strain evidence="4 5">KCTC 42409</strain>
    </source>
</reference>
<proteinExistence type="predicted"/>
<dbReference type="Pfam" id="PF00583">
    <property type="entry name" value="Acetyltransf_1"/>
    <property type="match status" value="1"/>
</dbReference>
<sequence>MGNLVIAQEDPSSPDAVRLMAELSAVLQDITGDNGLSSFGPDDVRVPRSCFLVARDDKGRAVGCGALRPLDGAAAEIKRMYAAQGGSGVGAALLAALEQEADALGYHVIRLSTRIVNTRAVSFYERHGYRLIPNFGRYKGREESACFEKQLVRHE</sequence>
<accession>A0A6L6PZY6</accession>
<evidence type="ECO:0000256" key="2">
    <source>
        <dbReference type="ARBA" id="ARBA00023315"/>
    </source>
</evidence>
<dbReference type="Proteomes" id="UP000484015">
    <property type="component" value="Unassembled WGS sequence"/>
</dbReference>
<evidence type="ECO:0000259" key="3">
    <source>
        <dbReference type="PROSITE" id="PS51186"/>
    </source>
</evidence>
<dbReference type="AlphaFoldDB" id="A0A6L6PZY6"/>